<dbReference type="Proteomes" id="UP000604825">
    <property type="component" value="Unassembled WGS sequence"/>
</dbReference>
<sequence length="789" mass="89248">MAKLAAVAAGVVSCRLVPAGGAALGASAGITLSTSSRPRLGVSTCLARLATLVAACRGRRLPLLPDIGEENCQERICCHHLLLLEIVAVFRRASTNVLQSGTILPLDKAYIEALKAILLSHCTIVDAYPDRSYYGGPEHECPYCGAVFWFQERVKRASVVSQRKIMYNLCCKGGKINLKPYKKPPYILANLLRFDGDIRSKRFLRQIRSYNSLFAFTSLGAAVDRTINNGTAPYVFKINGVVHHRIGTLLPHHGTRPKFAQLYIYDTEHEPQNRLDIFEGDDNAPDQPDPDVAISLLNMLNEHYELVRAFRFAKERLEQAGNQKITLRLLDCNTRHDVQCNLPSSGEIAVIIVGDYSVDEYTYDVLVHDKEYGLRRVSCLHPAYMALQYPLLFPYGEYSFHLGIRYTDADDATGRKYVTMLEFVRRHVHYKLNEANPYTCYGRLSDQIDVDSYSTIEGSRLQYIADHQGELRSESVQGITDAIDKGLIDADAVGGRVIVPASFTGVLYTVEFQKRGLPHIHCLVWLANGSKDFSASIVDSFICAEIPDVNIDPLGYALVDEFMIHGPCGDYNKKCPCMKDDKCSKNFPKPFQDETVLDDFGFTIYRRRDDGRSVPKNGINLDNRNVVPYNMHLLKKYNAHINVEWCNKSNMIKYLFKYITKGSDRARVYFEVTAKTSNASPGPQLAPRDEIQEYIDARFLSSCEALWRAFEFDIHFRVPLVERLAVHLPGMNHVRYEPGANLHALLASRAAKSTMLTEWFEANSKHEEARHLMYCDFPKEWSWDASERF</sequence>
<evidence type="ECO:0000313" key="2">
    <source>
        <dbReference type="Proteomes" id="UP000604825"/>
    </source>
</evidence>
<dbReference type="AlphaFoldDB" id="A0A811NBU7"/>
<reference evidence="1" key="1">
    <citation type="submission" date="2020-10" db="EMBL/GenBank/DDBJ databases">
        <authorList>
            <person name="Han B."/>
            <person name="Lu T."/>
            <person name="Zhao Q."/>
            <person name="Huang X."/>
            <person name="Zhao Y."/>
        </authorList>
    </citation>
    <scope>NUCLEOTIDE SEQUENCE</scope>
</reference>
<organism evidence="1 2">
    <name type="scientific">Miscanthus lutarioriparius</name>
    <dbReference type="NCBI Taxonomy" id="422564"/>
    <lineage>
        <taxon>Eukaryota</taxon>
        <taxon>Viridiplantae</taxon>
        <taxon>Streptophyta</taxon>
        <taxon>Embryophyta</taxon>
        <taxon>Tracheophyta</taxon>
        <taxon>Spermatophyta</taxon>
        <taxon>Magnoliopsida</taxon>
        <taxon>Liliopsida</taxon>
        <taxon>Poales</taxon>
        <taxon>Poaceae</taxon>
        <taxon>PACMAD clade</taxon>
        <taxon>Panicoideae</taxon>
        <taxon>Andropogonodae</taxon>
        <taxon>Andropogoneae</taxon>
        <taxon>Saccharinae</taxon>
        <taxon>Miscanthus</taxon>
    </lineage>
</organism>
<evidence type="ECO:0008006" key="3">
    <source>
        <dbReference type="Google" id="ProtNLM"/>
    </source>
</evidence>
<dbReference type="PANTHER" id="PTHR45786">
    <property type="entry name" value="DNA BINDING PROTEIN-LIKE"/>
    <property type="match status" value="1"/>
</dbReference>
<dbReference type="EMBL" id="CAJGYO010000003">
    <property type="protein sequence ID" value="CAD6219792.1"/>
    <property type="molecule type" value="Genomic_DNA"/>
</dbReference>
<comment type="caution">
    <text evidence="1">The sequence shown here is derived from an EMBL/GenBank/DDBJ whole genome shotgun (WGS) entry which is preliminary data.</text>
</comment>
<evidence type="ECO:0000313" key="1">
    <source>
        <dbReference type="EMBL" id="CAD6219792.1"/>
    </source>
</evidence>
<gene>
    <name evidence="1" type="ORF">NCGR_LOCUS13399</name>
</gene>
<protein>
    <recommendedName>
        <fullName evidence="3">Helitron helicase-like domain-containing protein</fullName>
    </recommendedName>
</protein>
<name>A0A811NBU7_9POAL</name>
<keyword evidence="2" id="KW-1185">Reference proteome</keyword>
<accession>A0A811NBU7</accession>
<dbReference type="OrthoDB" id="1900198at2759"/>
<dbReference type="PANTHER" id="PTHR45786:SF74">
    <property type="entry name" value="ATP-DEPENDENT DNA HELICASE"/>
    <property type="match status" value="1"/>
</dbReference>
<proteinExistence type="predicted"/>